<evidence type="ECO:0000259" key="6">
    <source>
        <dbReference type="Pfam" id="PF01386"/>
    </source>
</evidence>
<organism evidence="8">
    <name type="scientific">uncultured Bacteroidota bacterium</name>
    <dbReference type="NCBI Taxonomy" id="152509"/>
    <lineage>
        <taxon>Bacteria</taxon>
        <taxon>Pseudomonadati</taxon>
        <taxon>Bacteroidota</taxon>
        <taxon>environmental samples</taxon>
    </lineage>
</organism>
<dbReference type="AlphaFoldDB" id="H5SMB8"/>
<keyword evidence="4 5" id="KW-0687">Ribonucleoprotein</keyword>
<dbReference type="NCBIfam" id="TIGR00731">
    <property type="entry name" value="bL25_bact_ctc"/>
    <property type="match status" value="1"/>
</dbReference>
<protein>
    <recommendedName>
        <fullName evidence="5">Large ribosomal subunit protein bL25</fullName>
    </recommendedName>
    <alternativeName>
        <fullName evidence="5">General stress protein CTC</fullName>
    </alternativeName>
</protein>
<dbReference type="GO" id="GO:0022625">
    <property type="term" value="C:cytosolic large ribosomal subunit"/>
    <property type="evidence" value="ECO:0007669"/>
    <property type="project" value="TreeGrafter"/>
</dbReference>
<accession>H5SMB8</accession>
<dbReference type="InterPro" id="IPR020930">
    <property type="entry name" value="Ribosomal_uL5_bac-type"/>
</dbReference>
<dbReference type="CDD" id="cd00495">
    <property type="entry name" value="Ribosomal_L25_TL5_CTC"/>
    <property type="match status" value="1"/>
</dbReference>
<dbReference type="HAMAP" id="MF_01334">
    <property type="entry name" value="Ribosomal_bL25_CTC"/>
    <property type="match status" value="1"/>
</dbReference>
<keyword evidence="1 5" id="KW-0699">rRNA-binding</keyword>
<feature type="domain" description="Large ribosomal subunit protein bL25 L25" evidence="6">
    <location>
        <begin position="6"/>
        <end position="90"/>
    </location>
</feature>
<keyword evidence="2 5" id="KW-0694">RNA-binding</keyword>
<dbReference type="InterPro" id="IPR020057">
    <property type="entry name" value="Ribosomal_bL25_b-dom"/>
</dbReference>
<dbReference type="GO" id="GO:0008097">
    <property type="term" value="F:5S rRNA binding"/>
    <property type="evidence" value="ECO:0007669"/>
    <property type="project" value="InterPro"/>
</dbReference>
<dbReference type="PANTHER" id="PTHR33284">
    <property type="entry name" value="RIBOSOMAL PROTEIN L25/GLN-TRNA SYNTHETASE, ANTI-CODON-BINDING DOMAIN-CONTAINING PROTEIN"/>
    <property type="match status" value="1"/>
</dbReference>
<dbReference type="PANTHER" id="PTHR33284:SF1">
    <property type="entry name" value="RIBOSOMAL PROTEIN L25_GLN-TRNA SYNTHETASE, ANTI-CODON-BINDING DOMAIN-CONTAINING PROTEIN"/>
    <property type="match status" value="1"/>
</dbReference>
<keyword evidence="3 5" id="KW-0689">Ribosomal protein</keyword>
<evidence type="ECO:0000256" key="1">
    <source>
        <dbReference type="ARBA" id="ARBA00022730"/>
    </source>
</evidence>
<dbReference type="InterPro" id="IPR011035">
    <property type="entry name" value="Ribosomal_bL25/Gln-tRNA_synth"/>
</dbReference>
<dbReference type="SUPFAM" id="SSF50715">
    <property type="entry name" value="Ribosomal protein L25-like"/>
    <property type="match status" value="1"/>
</dbReference>
<dbReference type="InterPro" id="IPR001021">
    <property type="entry name" value="Ribosomal_bL25_long"/>
</dbReference>
<dbReference type="EMBL" id="AP011772">
    <property type="protein sequence ID" value="BAL57304.1"/>
    <property type="molecule type" value="Genomic_DNA"/>
</dbReference>
<dbReference type="Pfam" id="PF14693">
    <property type="entry name" value="Ribosomal_TL5_C"/>
    <property type="match status" value="1"/>
</dbReference>
<evidence type="ECO:0000313" key="8">
    <source>
        <dbReference type="EMBL" id="BAL57304.1"/>
    </source>
</evidence>
<comment type="subunit">
    <text evidence="5">Part of the 50S ribosomal subunit; part of the 5S rRNA/L5/L18/L25 subcomplex. Contacts the 5S rRNA. Binds to the 5S rRNA independently of L5 and L18.</text>
</comment>
<evidence type="ECO:0000256" key="5">
    <source>
        <dbReference type="HAMAP-Rule" id="MF_01334"/>
    </source>
</evidence>
<evidence type="ECO:0000256" key="3">
    <source>
        <dbReference type="ARBA" id="ARBA00022980"/>
    </source>
</evidence>
<dbReference type="InterPro" id="IPR029751">
    <property type="entry name" value="Ribosomal_L25_dom"/>
</dbReference>
<dbReference type="InterPro" id="IPR037121">
    <property type="entry name" value="Ribosomal_bL25_C"/>
</dbReference>
<reference evidence="8" key="2">
    <citation type="journal article" date="2012" name="PLoS ONE">
        <title>A Deeply Branching Thermophilic Bacterium with an Ancient Acetyl-CoA Pathway Dominates a Subsurface Ecosystem.</title>
        <authorList>
            <person name="Takami H."/>
            <person name="Noguchi H."/>
            <person name="Takaki Y."/>
            <person name="Uchiyama I."/>
            <person name="Toyoda A."/>
            <person name="Nishi S."/>
            <person name="Chee G.-J."/>
            <person name="Arai W."/>
            <person name="Nunoura T."/>
            <person name="Itoh T."/>
            <person name="Hattori M."/>
            <person name="Takai K."/>
        </authorList>
    </citation>
    <scope>NUCLEOTIDE SEQUENCE</scope>
</reference>
<gene>
    <name evidence="5" type="primary">rplY</name>
    <name evidence="5" type="synonym">ctc</name>
    <name evidence="8" type="ORF">HGMM_F50B04C30</name>
</gene>
<dbReference type="GO" id="GO:0003735">
    <property type="term" value="F:structural constituent of ribosome"/>
    <property type="evidence" value="ECO:0007669"/>
    <property type="project" value="InterPro"/>
</dbReference>
<comment type="similarity">
    <text evidence="5">Belongs to the bacterial ribosomal protein bL25 family. CTC subfamily.</text>
</comment>
<dbReference type="Gene3D" id="2.170.120.20">
    <property type="entry name" value="Ribosomal protein L25, beta domain"/>
    <property type="match status" value="1"/>
</dbReference>
<dbReference type="Gene3D" id="2.40.240.10">
    <property type="entry name" value="Ribosomal Protein L25, Chain P"/>
    <property type="match status" value="1"/>
</dbReference>
<feature type="domain" description="Large ribosomal subunit protein bL25 beta" evidence="7">
    <location>
        <begin position="98"/>
        <end position="180"/>
    </location>
</feature>
<evidence type="ECO:0000256" key="2">
    <source>
        <dbReference type="ARBA" id="ARBA00022884"/>
    </source>
</evidence>
<sequence>MQVYKLSGEPRGERGSALVRRLRRAGKVPCALYGKGIHHLFSLPQTEAHKIVFTPHVYLFEIGLGGETYTAILREYQLHPVHDYVLHLDFWVCGPEDEITVALPVKLVGTAEGVQMGGKLVPMARRLKVRGKVKDLPALLEIDISGLKLGKTLTAGKVQLPGIQLAVSPDTAIARVEVPRALRTQQG</sequence>
<reference evidence="8" key="1">
    <citation type="journal article" date="2005" name="Environ. Microbiol.">
        <title>Genetic and functional properties of uncultivated thermophilic crenarchaeotes from a subsurface gold mine as revealed by analysis of genome fragments.</title>
        <authorList>
            <person name="Nunoura T."/>
            <person name="Hirayama H."/>
            <person name="Takami H."/>
            <person name="Oida H."/>
            <person name="Nishi S."/>
            <person name="Shimamura S."/>
            <person name="Suzuki Y."/>
            <person name="Inagaki F."/>
            <person name="Takai K."/>
            <person name="Nealson K.H."/>
            <person name="Horikoshi K."/>
        </authorList>
    </citation>
    <scope>NUCLEOTIDE SEQUENCE</scope>
</reference>
<dbReference type="GO" id="GO:0006412">
    <property type="term" value="P:translation"/>
    <property type="evidence" value="ECO:0007669"/>
    <property type="project" value="UniProtKB-UniRule"/>
</dbReference>
<name>H5SMB8_9BACT</name>
<proteinExistence type="inferred from homology"/>
<dbReference type="InterPro" id="IPR020056">
    <property type="entry name" value="Rbsml_bL25/Gln-tRNA_synth_N"/>
</dbReference>
<evidence type="ECO:0000256" key="4">
    <source>
        <dbReference type="ARBA" id="ARBA00023274"/>
    </source>
</evidence>
<dbReference type="Pfam" id="PF01386">
    <property type="entry name" value="Ribosomal_L25p"/>
    <property type="match status" value="1"/>
</dbReference>
<comment type="function">
    <text evidence="5">This is one of the proteins that binds to the 5S RNA in the ribosome where it forms part of the central protuberance.</text>
</comment>
<evidence type="ECO:0000259" key="7">
    <source>
        <dbReference type="Pfam" id="PF14693"/>
    </source>
</evidence>